<accession>A0ABV9GJ80</accession>
<dbReference type="Pfam" id="PF11553">
    <property type="entry name" value="DUF3231"/>
    <property type="match status" value="2"/>
</dbReference>
<evidence type="ECO:0000313" key="2">
    <source>
        <dbReference type="Proteomes" id="UP001596022"/>
    </source>
</evidence>
<dbReference type="InterPro" id="IPR021617">
    <property type="entry name" value="DUF3231"/>
</dbReference>
<gene>
    <name evidence="1" type="ORF">ACFO4N_00125</name>
</gene>
<name>A0ABV9GJ80_9BACL</name>
<dbReference type="Proteomes" id="UP001596022">
    <property type="component" value="Unassembled WGS sequence"/>
</dbReference>
<dbReference type="Gene3D" id="1.20.1260.10">
    <property type="match status" value="2"/>
</dbReference>
<sequence>METPEINHDHIPLTAAELAQIWSNYMNDSMNICLIKHFLSNVEDAATRSVLEAALEISEKHLPKLTSFFRDENWPLPHGFKENEDLDLSAPRLYSDNFYANFVYYLGILALNAYSVGVSLAARADVHAYYTECLAEAAQLHRMALETLETKGLYVRAPYITTPNTVEFVDSTDYLKGYFTDRRPLTALEISNLYANFQRNAMGFSLLTGFAQVAKNKKVTQYLDRGRQIAGKHCEVFSSLLRETEVPTPMTWDTAITASQTAPFSDKLMMFMTTALNALGIGYYGASVSTSPRRDIGVIYGRLISEIGNYSLDGAKMMIDHKWLEEPPRTVDREELIKGK</sequence>
<dbReference type="RefSeq" id="WP_376844188.1">
    <property type="nucleotide sequence ID" value="NZ_JBHSFW010000001.1"/>
</dbReference>
<comment type="caution">
    <text evidence="1">The sequence shown here is derived from an EMBL/GenBank/DDBJ whole genome shotgun (WGS) entry which is preliminary data.</text>
</comment>
<dbReference type="InterPro" id="IPR012347">
    <property type="entry name" value="Ferritin-like"/>
</dbReference>
<reference evidence="2" key="1">
    <citation type="journal article" date="2019" name="Int. J. Syst. Evol. Microbiol.">
        <title>The Global Catalogue of Microorganisms (GCM) 10K type strain sequencing project: providing services to taxonomists for standard genome sequencing and annotation.</title>
        <authorList>
            <consortium name="The Broad Institute Genomics Platform"/>
            <consortium name="The Broad Institute Genome Sequencing Center for Infectious Disease"/>
            <person name="Wu L."/>
            <person name="Ma J."/>
        </authorList>
    </citation>
    <scope>NUCLEOTIDE SEQUENCE [LARGE SCALE GENOMIC DNA]</scope>
    <source>
        <strain evidence="2">CGMCC 1.16306</strain>
    </source>
</reference>
<proteinExistence type="predicted"/>
<keyword evidence="2" id="KW-1185">Reference proteome</keyword>
<organism evidence="1 2">
    <name type="scientific">Camelliibacillus cellulosilyticus</name>
    <dbReference type="NCBI Taxonomy" id="2174486"/>
    <lineage>
        <taxon>Bacteria</taxon>
        <taxon>Bacillati</taxon>
        <taxon>Bacillota</taxon>
        <taxon>Bacilli</taxon>
        <taxon>Bacillales</taxon>
        <taxon>Sporolactobacillaceae</taxon>
        <taxon>Camelliibacillus</taxon>
    </lineage>
</organism>
<protein>
    <submittedName>
        <fullName evidence="1">DUF3231 family protein</fullName>
    </submittedName>
</protein>
<dbReference type="EMBL" id="JBHSFW010000001">
    <property type="protein sequence ID" value="MFC4617127.1"/>
    <property type="molecule type" value="Genomic_DNA"/>
</dbReference>
<evidence type="ECO:0000313" key="1">
    <source>
        <dbReference type="EMBL" id="MFC4617127.1"/>
    </source>
</evidence>